<keyword evidence="2" id="KW-1185">Reference proteome</keyword>
<dbReference type="Gene3D" id="3.40.50.720">
    <property type="entry name" value="NAD(P)-binding Rossmann-like Domain"/>
    <property type="match status" value="1"/>
</dbReference>
<sequence length="270" mass="28848">MTIDLLVLGCGYTGSAVARLARSRGLSVLATVRTAARATPLRVEGFDVRITEALEPRDVEGLVSPKTQVVVAFPPDGQTDERLAPVCADAAAITYVSSTGVYGDLRGLIDDATPLPSVATERGARLLRAEQAWRACGATVLRCPAIYGRDRGLHVRIVSGAHRIPGDGTAFTSRIHVEDLAQLILAARNVRGETFVVGDRAPATQNEIADWVAKEYGVPRPPHVPVETVHETLRADRRIDGSRALAILGVTLIYPSYVDGMVKAPRVISG</sequence>
<evidence type="ECO:0000313" key="1">
    <source>
        <dbReference type="EMBL" id="AKV02470.1"/>
    </source>
</evidence>
<evidence type="ECO:0000313" key="2">
    <source>
        <dbReference type="Proteomes" id="UP000064967"/>
    </source>
</evidence>
<dbReference type="STRING" id="1391654.AKJ09_09133"/>
<dbReference type="GO" id="GO:0004029">
    <property type="term" value="F:aldehyde dehydrogenase (NAD+) activity"/>
    <property type="evidence" value="ECO:0007669"/>
    <property type="project" value="TreeGrafter"/>
</dbReference>
<dbReference type="OrthoDB" id="9808276at2"/>
<accession>A0A0K1QAM1</accession>
<dbReference type="InterPro" id="IPR036291">
    <property type="entry name" value="NAD(P)-bd_dom_sf"/>
</dbReference>
<dbReference type="PANTHER" id="PTHR48079:SF6">
    <property type="entry name" value="NAD(P)-BINDING DOMAIN-CONTAINING PROTEIN-RELATED"/>
    <property type="match status" value="1"/>
</dbReference>
<proteinExistence type="predicted"/>
<dbReference type="EMBL" id="CP012333">
    <property type="protein sequence ID" value="AKV02470.1"/>
    <property type="molecule type" value="Genomic_DNA"/>
</dbReference>
<gene>
    <name evidence="1" type="ORF">AKJ09_09133</name>
</gene>
<organism evidence="1 2">
    <name type="scientific">Labilithrix luteola</name>
    <dbReference type="NCBI Taxonomy" id="1391654"/>
    <lineage>
        <taxon>Bacteria</taxon>
        <taxon>Pseudomonadati</taxon>
        <taxon>Myxococcota</taxon>
        <taxon>Polyangia</taxon>
        <taxon>Polyangiales</taxon>
        <taxon>Labilitrichaceae</taxon>
        <taxon>Labilithrix</taxon>
    </lineage>
</organism>
<dbReference type="PANTHER" id="PTHR48079">
    <property type="entry name" value="PROTEIN YEEZ"/>
    <property type="match status" value="1"/>
</dbReference>
<protein>
    <submittedName>
        <fullName evidence="1">Nucleoside-diphosphate-sugar epimerase</fullName>
    </submittedName>
</protein>
<dbReference type="InterPro" id="IPR051783">
    <property type="entry name" value="NAD(P)-dependent_oxidoreduct"/>
</dbReference>
<dbReference type="AlphaFoldDB" id="A0A0K1QAM1"/>
<dbReference type="Proteomes" id="UP000064967">
    <property type="component" value="Chromosome"/>
</dbReference>
<reference evidence="1 2" key="1">
    <citation type="submission" date="2015-08" db="EMBL/GenBank/DDBJ databases">
        <authorList>
            <person name="Babu N.S."/>
            <person name="Beckwith C.J."/>
            <person name="Beseler K.G."/>
            <person name="Brison A."/>
            <person name="Carone J.V."/>
            <person name="Caskin T.P."/>
            <person name="Diamond M."/>
            <person name="Durham M.E."/>
            <person name="Foxe J.M."/>
            <person name="Go M."/>
            <person name="Henderson B.A."/>
            <person name="Jones I.B."/>
            <person name="McGettigan J.A."/>
            <person name="Micheletti S.J."/>
            <person name="Nasrallah M.E."/>
            <person name="Ortiz D."/>
            <person name="Piller C.R."/>
            <person name="Privatt S.R."/>
            <person name="Schneider S.L."/>
            <person name="Sharp S."/>
            <person name="Smith T.C."/>
            <person name="Stanton J.D."/>
            <person name="Ullery H.E."/>
            <person name="Wilson R.J."/>
            <person name="Serrano M.G."/>
            <person name="Buck G."/>
            <person name="Lee V."/>
            <person name="Wang Y."/>
            <person name="Carvalho R."/>
            <person name="Voegtly L."/>
            <person name="Shi R."/>
            <person name="Duckworth R."/>
            <person name="Johnson A."/>
            <person name="Loviza R."/>
            <person name="Walstead R."/>
            <person name="Shah Z."/>
            <person name="Kiflezghi M."/>
            <person name="Wade K."/>
            <person name="Ball S.L."/>
            <person name="Bradley K.W."/>
            <person name="Asai D.J."/>
            <person name="Bowman C.A."/>
            <person name="Russell D.A."/>
            <person name="Pope W.H."/>
            <person name="Jacobs-Sera D."/>
            <person name="Hendrix R.W."/>
            <person name="Hatfull G.F."/>
        </authorList>
    </citation>
    <scope>NUCLEOTIDE SEQUENCE [LARGE SCALE GENOMIC DNA]</scope>
    <source>
        <strain evidence="1 2">DSM 27648</strain>
    </source>
</reference>
<dbReference type="SUPFAM" id="SSF51735">
    <property type="entry name" value="NAD(P)-binding Rossmann-fold domains"/>
    <property type="match status" value="1"/>
</dbReference>
<dbReference type="GO" id="GO:0005737">
    <property type="term" value="C:cytoplasm"/>
    <property type="evidence" value="ECO:0007669"/>
    <property type="project" value="TreeGrafter"/>
</dbReference>
<dbReference type="KEGG" id="llu:AKJ09_09133"/>
<dbReference type="RefSeq" id="WP_146653390.1">
    <property type="nucleotide sequence ID" value="NZ_CP012333.1"/>
</dbReference>
<name>A0A0K1QAM1_9BACT</name>